<evidence type="ECO:0000256" key="8">
    <source>
        <dbReference type="ARBA" id="ARBA00022989"/>
    </source>
</evidence>
<accession>A0AAV5SGB6</accession>
<dbReference type="GO" id="GO:0030139">
    <property type="term" value="C:endocytic vesicle"/>
    <property type="evidence" value="ECO:0007669"/>
    <property type="project" value="TreeGrafter"/>
</dbReference>
<name>A0AAV5SGB6_9BILA</name>
<dbReference type="PANTHER" id="PTHR14995">
    <property type="entry name" value="AMNIONLESS"/>
    <property type="match status" value="1"/>
</dbReference>
<keyword evidence="9 10" id="KW-0472">Membrane</keyword>
<feature type="signal peptide" evidence="11">
    <location>
        <begin position="1"/>
        <end position="17"/>
    </location>
</feature>
<evidence type="ECO:0000313" key="13">
    <source>
        <dbReference type="Proteomes" id="UP001432027"/>
    </source>
</evidence>
<feature type="transmembrane region" description="Helical" evidence="10">
    <location>
        <begin position="393"/>
        <end position="413"/>
    </location>
</feature>
<feature type="non-terminal residue" evidence="12">
    <location>
        <position position="509"/>
    </location>
</feature>
<evidence type="ECO:0000313" key="12">
    <source>
        <dbReference type="EMBL" id="GMS79723.1"/>
    </source>
</evidence>
<comment type="subcellular location">
    <subcellularLocation>
        <location evidence="1">Cell membrane</location>
        <topology evidence="1">Single-pass type I membrane protein</topology>
    </subcellularLocation>
</comment>
<gene>
    <name evidence="12" type="ORF">PENTCL1PPCAC_1898</name>
</gene>
<comment type="caution">
    <text evidence="12">The sequence shown here is derived from an EMBL/GenBank/DDBJ whole genome shotgun (WGS) entry which is preliminary data.</text>
</comment>
<dbReference type="Pfam" id="PF14828">
    <property type="entry name" value="Amnionless"/>
    <property type="match status" value="2"/>
</dbReference>
<keyword evidence="3" id="KW-0813">Transport</keyword>
<keyword evidence="7" id="KW-0653">Protein transport</keyword>
<evidence type="ECO:0000256" key="2">
    <source>
        <dbReference type="ARBA" id="ARBA00021200"/>
    </source>
</evidence>
<evidence type="ECO:0000256" key="10">
    <source>
        <dbReference type="SAM" id="Phobius"/>
    </source>
</evidence>
<evidence type="ECO:0000256" key="1">
    <source>
        <dbReference type="ARBA" id="ARBA00004251"/>
    </source>
</evidence>
<dbReference type="Proteomes" id="UP001432027">
    <property type="component" value="Unassembled WGS sequence"/>
</dbReference>
<reference evidence="12" key="1">
    <citation type="submission" date="2023-10" db="EMBL/GenBank/DDBJ databases">
        <title>Genome assembly of Pristionchus species.</title>
        <authorList>
            <person name="Yoshida K."/>
            <person name="Sommer R.J."/>
        </authorList>
    </citation>
    <scope>NUCLEOTIDE SEQUENCE</scope>
    <source>
        <strain evidence="12">RS0144</strain>
    </source>
</reference>
<keyword evidence="6 11" id="KW-0732">Signal</keyword>
<feature type="chain" id="PRO_5043618910" description="Protein amnionless" evidence="11">
    <location>
        <begin position="18"/>
        <end position="509"/>
    </location>
</feature>
<dbReference type="AlphaFoldDB" id="A0AAV5SGB6"/>
<evidence type="ECO:0000256" key="5">
    <source>
        <dbReference type="ARBA" id="ARBA00022692"/>
    </source>
</evidence>
<dbReference type="EMBL" id="BTSX01000001">
    <property type="protein sequence ID" value="GMS79723.1"/>
    <property type="molecule type" value="Genomic_DNA"/>
</dbReference>
<evidence type="ECO:0000256" key="3">
    <source>
        <dbReference type="ARBA" id="ARBA00022448"/>
    </source>
</evidence>
<protein>
    <recommendedName>
        <fullName evidence="2">Protein amnionless</fullName>
    </recommendedName>
</protein>
<evidence type="ECO:0000256" key="4">
    <source>
        <dbReference type="ARBA" id="ARBA00022475"/>
    </source>
</evidence>
<evidence type="ECO:0000256" key="9">
    <source>
        <dbReference type="ARBA" id="ARBA00023136"/>
    </source>
</evidence>
<evidence type="ECO:0000256" key="6">
    <source>
        <dbReference type="ARBA" id="ARBA00022729"/>
    </source>
</evidence>
<evidence type="ECO:0000256" key="7">
    <source>
        <dbReference type="ARBA" id="ARBA00022927"/>
    </source>
</evidence>
<dbReference type="GO" id="GO:0015031">
    <property type="term" value="P:protein transport"/>
    <property type="evidence" value="ECO:0007669"/>
    <property type="project" value="UniProtKB-KW"/>
</dbReference>
<keyword evidence="8 10" id="KW-1133">Transmembrane helix</keyword>
<proteinExistence type="predicted"/>
<sequence length="509" mass="58376">MYYHLLFPSLLLTGCLSIERRRFMPRSNAYISDKSNYLQEELPCRNDVLSFSANGEQPVLAVINQPLDVSEVQFPDVGVIYLDGNTVIGGVEGTEWQCQKRQNVSYAYFDEYPSDQDVYDPKTWSEMNARNAPKFELHMNRVPGAADSVEIFERNPIHLKIFDDFAVKEWKDYKREMTTDDFVQRLRTLEGQLTIQLGAKLVKEYDIDGIALMRPIGEPIRVGEDKGSYREGVYGSRNPNLENKTMTAICGHIHCDLDSERVPPRCINTFTPKGHCCPICGTLYEIQTYLKRLDDLEMLFSHFSDEFARRNKKKLIDFFHTSTERVDESDYEMRYQIVLIVKDNSTVLDQDLLTSTSTLFLSILGEYWHPTEGFQLVEFKESARDHSYETSSIILGIIFFCLFSIISTFYFSADARNQTRFLYRRGRLIVEGLRAGSAPAEVEMSEHLVPRGEEMGDLASECESANPVFFANRAFSMASLDKEGTLIDVHSVKSKSERENEPSKDIDSE</sequence>
<dbReference type="InterPro" id="IPR026112">
    <property type="entry name" value="AMN"/>
</dbReference>
<organism evidence="12 13">
    <name type="scientific">Pristionchus entomophagus</name>
    <dbReference type="NCBI Taxonomy" id="358040"/>
    <lineage>
        <taxon>Eukaryota</taxon>
        <taxon>Metazoa</taxon>
        <taxon>Ecdysozoa</taxon>
        <taxon>Nematoda</taxon>
        <taxon>Chromadorea</taxon>
        <taxon>Rhabditida</taxon>
        <taxon>Rhabditina</taxon>
        <taxon>Diplogasteromorpha</taxon>
        <taxon>Diplogasteroidea</taxon>
        <taxon>Neodiplogasteridae</taxon>
        <taxon>Pristionchus</taxon>
    </lineage>
</organism>
<keyword evidence="4" id="KW-1003">Cell membrane</keyword>
<dbReference type="PANTHER" id="PTHR14995:SF2">
    <property type="entry name" value="PROTEIN AMNIONLESS"/>
    <property type="match status" value="1"/>
</dbReference>
<evidence type="ECO:0000256" key="11">
    <source>
        <dbReference type="SAM" id="SignalP"/>
    </source>
</evidence>
<keyword evidence="5 10" id="KW-0812">Transmembrane</keyword>
<keyword evidence="13" id="KW-1185">Reference proteome</keyword>
<dbReference type="GO" id="GO:0016324">
    <property type="term" value="C:apical plasma membrane"/>
    <property type="evidence" value="ECO:0007669"/>
    <property type="project" value="TreeGrafter"/>
</dbReference>
<dbReference type="GO" id="GO:0006898">
    <property type="term" value="P:receptor-mediated endocytosis"/>
    <property type="evidence" value="ECO:0007669"/>
    <property type="project" value="TreeGrafter"/>
</dbReference>